<evidence type="ECO:0000256" key="2">
    <source>
        <dbReference type="SAM" id="Phobius"/>
    </source>
</evidence>
<protein>
    <submittedName>
        <fullName evidence="4">Uncharacterized protein</fullName>
    </submittedName>
</protein>
<feature type="signal peptide" evidence="3">
    <location>
        <begin position="1"/>
        <end position="28"/>
    </location>
</feature>
<evidence type="ECO:0000256" key="3">
    <source>
        <dbReference type="SAM" id="SignalP"/>
    </source>
</evidence>
<feature type="compositionally biased region" description="Gly residues" evidence="1">
    <location>
        <begin position="230"/>
        <end position="239"/>
    </location>
</feature>
<proteinExistence type="predicted"/>
<keyword evidence="2" id="KW-1133">Transmembrane helix</keyword>
<evidence type="ECO:0000313" key="4">
    <source>
        <dbReference type="EMBL" id="AZN30100.1"/>
    </source>
</evidence>
<keyword evidence="5" id="KW-1185">Reference proteome</keyword>
<name>A0A3Q8WVL0_9ACTO</name>
<feature type="compositionally biased region" description="Low complexity" evidence="1">
    <location>
        <begin position="274"/>
        <end position="289"/>
    </location>
</feature>
<keyword evidence="3" id="KW-0732">Signal</keyword>
<keyword evidence="2" id="KW-0472">Membrane</keyword>
<evidence type="ECO:0000256" key="1">
    <source>
        <dbReference type="SAM" id="MobiDB-lite"/>
    </source>
</evidence>
<feature type="region of interest" description="Disordered" evidence="1">
    <location>
        <begin position="230"/>
        <end position="344"/>
    </location>
</feature>
<dbReference type="EMBL" id="CP034438">
    <property type="protein sequence ID" value="AZN30100.1"/>
    <property type="molecule type" value="Genomic_DNA"/>
</dbReference>
<feature type="transmembrane region" description="Helical" evidence="2">
    <location>
        <begin position="201"/>
        <end position="222"/>
    </location>
</feature>
<dbReference type="RefSeq" id="WP_126040557.1">
    <property type="nucleotide sequence ID" value="NZ_CP034438.1"/>
</dbReference>
<feature type="region of interest" description="Disordered" evidence="1">
    <location>
        <begin position="174"/>
        <end position="194"/>
    </location>
</feature>
<dbReference type="Proteomes" id="UP000270021">
    <property type="component" value="Chromosome"/>
</dbReference>
<feature type="compositionally biased region" description="Polar residues" evidence="1">
    <location>
        <begin position="290"/>
        <end position="308"/>
    </location>
</feature>
<reference evidence="4 5" key="1">
    <citation type="submission" date="2018-12" db="EMBL/GenBank/DDBJ databases">
        <title>Complete genome sequence of Flaviflexus salsibiostraticola KCTC 33148.</title>
        <authorList>
            <person name="Bae J.-W."/>
        </authorList>
    </citation>
    <scope>NUCLEOTIDE SEQUENCE [LARGE SCALE GENOMIC DNA]</scope>
    <source>
        <strain evidence="4 5">KCTC 33148</strain>
    </source>
</reference>
<sequence>MRSRTTKALAIGAIAPTLLILSACRADMAIEIKESGAANVVLEFEDTTGELEGLGITCDDMFSDLGIEDPLDTAVEEEVSIEDISGDNLACRMTTSTTESVVDGEVLIDNGDTFTFVGEADPSMTTEDIPPGMDFEFTVTIQMPGQITEATNGGQIDGNRATYDAFEAFSTGFEVTGSKTGGGDQAEDNDGDTADDGGFPVWGWVLIGAGILLLIGLVAWILSNRNKNQGPGGPQGPYGPGGPYPPQGGQFAGPTSAFGVPQVGHHDAQGGQFQAPHGGYQQGGHPQQGNYPSQQGGYQQNGAWNPDTNYHGGQSQGGHGHDAGQGGERRPDPTDRYRGDQDGR</sequence>
<feature type="chain" id="PRO_5038446125" evidence="3">
    <location>
        <begin position="29"/>
        <end position="344"/>
    </location>
</feature>
<organism evidence="4 5">
    <name type="scientific">Flaviflexus salsibiostraticola</name>
    <dbReference type="NCBI Taxonomy" id="1282737"/>
    <lineage>
        <taxon>Bacteria</taxon>
        <taxon>Bacillati</taxon>
        <taxon>Actinomycetota</taxon>
        <taxon>Actinomycetes</taxon>
        <taxon>Actinomycetales</taxon>
        <taxon>Actinomycetaceae</taxon>
        <taxon>Flaviflexus</taxon>
    </lineage>
</organism>
<dbReference type="AlphaFoldDB" id="A0A3Q8WVL0"/>
<dbReference type="OrthoDB" id="3267876at2"/>
<keyword evidence="2" id="KW-0812">Transmembrane</keyword>
<feature type="compositionally biased region" description="Acidic residues" evidence="1">
    <location>
        <begin position="185"/>
        <end position="194"/>
    </location>
</feature>
<dbReference type="KEGG" id="fsl:EJO69_07095"/>
<evidence type="ECO:0000313" key="5">
    <source>
        <dbReference type="Proteomes" id="UP000270021"/>
    </source>
</evidence>
<gene>
    <name evidence="4" type="ORF">EJO69_07095</name>
</gene>
<accession>A0A3Q8WVL0</accession>
<dbReference type="PROSITE" id="PS51257">
    <property type="entry name" value="PROKAR_LIPOPROTEIN"/>
    <property type="match status" value="1"/>
</dbReference>
<feature type="compositionally biased region" description="Basic and acidic residues" evidence="1">
    <location>
        <begin position="319"/>
        <end position="344"/>
    </location>
</feature>